<feature type="transmembrane region" description="Helical" evidence="8">
    <location>
        <begin position="235"/>
        <end position="254"/>
    </location>
</feature>
<dbReference type="Gene3D" id="3.40.50.300">
    <property type="entry name" value="P-loop containing nucleotide triphosphate hydrolases"/>
    <property type="match status" value="2"/>
</dbReference>
<dbReference type="PANTHER" id="PTHR24223:SF448">
    <property type="entry name" value="FI20146P1-RELATED"/>
    <property type="match status" value="1"/>
</dbReference>
<feature type="transmembrane region" description="Helical" evidence="8">
    <location>
        <begin position="692"/>
        <end position="714"/>
    </location>
</feature>
<dbReference type="InterPro" id="IPR044746">
    <property type="entry name" value="ABCC_6TM_D1"/>
</dbReference>
<dbReference type="InterPro" id="IPR003439">
    <property type="entry name" value="ABC_transporter-like_ATP-bd"/>
</dbReference>
<dbReference type="GO" id="GO:0016887">
    <property type="term" value="F:ATP hydrolysis activity"/>
    <property type="evidence" value="ECO:0007669"/>
    <property type="project" value="InterPro"/>
</dbReference>
<dbReference type="FunFam" id="1.20.1560.10:FF:000014">
    <property type="entry name" value="Multidrug resistance-associated protein member 4"/>
    <property type="match status" value="1"/>
</dbReference>
<feature type="transmembrane region" description="Helical" evidence="8">
    <location>
        <begin position="208"/>
        <end position="229"/>
    </location>
</feature>
<organism evidence="11">
    <name type="scientific">Clastoptera arizonana</name>
    <name type="common">Arizona spittle bug</name>
    <dbReference type="NCBI Taxonomy" id="38151"/>
    <lineage>
        <taxon>Eukaryota</taxon>
        <taxon>Metazoa</taxon>
        <taxon>Ecdysozoa</taxon>
        <taxon>Arthropoda</taxon>
        <taxon>Hexapoda</taxon>
        <taxon>Insecta</taxon>
        <taxon>Pterygota</taxon>
        <taxon>Neoptera</taxon>
        <taxon>Paraneoptera</taxon>
        <taxon>Hemiptera</taxon>
        <taxon>Auchenorrhyncha</taxon>
        <taxon>Cercopoidea</taxon>
        <taxon>Clastopteridae</taxon>
        <taxon>Clastoptera</taxon>
    </lineage>
</organism>
<evidence type="ECO:0000256" key="4">
    <source>
        <dbReference type="ARBA" id="ARBA00022741"/>
    </source>
</evidence>
<accession>A0A1B6DBN7</accession>
<dbReference type="EMBL" id="GEDC01014199">
    <property type="protein sequence ID" value="JAS23099.1"/>
    <property type="molecule type" value="Transcribed_RNA"/>
</dbReference>
<dbReference type="FunFam" id="1.20.1560.10:FF:000026">
    <property type="entry name" value="Multidrug resistance-associated protein lethal(2)03659"/>
    <property type="match status" value="1"/>
</dbReference>
<feature type="domain" description="ABC transmembrane type-1" evidence="10">
    <location>
        <begin position="96"/>
        <end position="377"/>
    </location>
</feature>
<keyword evidence="4" id="KW-0547">Nucleotide-binding</keyword>
<evidence type="ECO:0000256" key="8">
    <source>
        <dbReference type="SAM" id="Phobius"/>
    </source>
</evidence>
<feature type="transmembrane region" description="Helical" evidence="8">
    <location>
        <begin position="858"/>
        <end position="878"/>
    </location>
</feature>
<dbReference type="SUPFAM" id="SSF52540">
    <property type="entry name" value="P-loop containing nucleoside triphosphate hydrolases"/>
    <property type="match status" value="2"/>
</dbReference>
<dbReference type="InterPro" id="IPR050173">
    <property type="entry name" value="ABC_transporter_C-like"/>
</dbReference>
<dbReference type="PROSITE" id="PS00211">
    <property type="entry name" value="ABC_TRANSPORTER_1"/>
    <property type="match status" value="2"/>
</dbReference>
<evidence type="ECO:0000313" key="11">
    <source>
        <dbReference type="EMBL" id="JAS23099.1"/>
    </source>
</evidence>
<evidence type="ECO:0000256" key="7">
    <source>
        <dbReference type="ARBA" id="ARBA00023136"/>
    </source>
</evidence>
<dbReference type="SUPFAM" id="SSF90123">
    <property type="entry name" value="ABC transporter transmembrane region"/>
    <property type="match status" value="2"/>
</dbReference>
<dbReference type="GO" id="GO:0005524">
    <property type="term" value="F:ATP binding"/>
    <property type="evidence" value="ECO:0007669"/>
    <property type="project" value="UniProtKB-KW"/>
</dbReference>
<gene>
    <name evidence="11" type="ORF">g.11943</name>
</gene>
<keyword evidence="2" id="KW-0813">Transport</keyword>
<evidence type="ECO:0000256" key="5">
    <source>
        <dbReference type="ARBA" id="ARBA00022840"/>
    </source>
</evidence>
<dbReference type="CDD" id="cd03250">
    <property type="entry name" value="ABCC_MRP_domain1"/>
    <property type="match status" value="1"/>
</dbReference>
<dbReference type="FunFam" id="3.40.50.300:FF:000163">
    <property type="entry name" value="Multidrug resistance-associated protein member 4"/>
    <property type="match status" value="1"/>
</dbReference>
<dbReference type="InterPro" id="IPR036640">
    <property type="entry name" value="ABC1_TM_sf"/>
</dbReference>
<feature type="domain" description="ABC transporter" evidence="9">
    <location>
        <begin position="1039"/>
        <end position="1271"/>
    </location>
</feature>
<dbReference type="PROSITE" id="PS50893">
    <property type="entry name" value="ABC_TRANSPORTER_2"/>
    <property type="match status" value="2"/>
</dbReference>
<dbReference type="PANTHER" id="PTHR24223">
    <property type="entry name" value="ATP-BINDING CASSETTE SUB-FAMILY C"/>
    <property type="match status" value="1"/>
</dbReference>
<dbReference type="SMART" id="SM00382">
    <property type="entry name" value="AAA"/>
    <property type="match status" value="2"/>
</dbReference>
<dbReference type="InterPro" id="IPR027417">
    <property type="entry name" value="P-loop_NTPase"/>
</dbReference>
<feature type="transmembrane region" description="Helical" evidence="8">
    <location>
        <begin position="943"/>
        <end position="965"/>
    </location>
</feature>
<dbReference type="FunFam" id="3.40.50.300:FF:001726">
    <property type="entry name" value="Multidrug resistance-associated protein 4"/>
    <property type="match status" value="1"/>
</dbReference>
<evidence type="ECO:0000259" key="9">
    <source>
        <dbReference type="PROSITE" id="PS50893"/>
    </source>
</evidence>
<dbReference type="CDD" id="cd03244">
    <property type="entry name" value="ABCC_MRP_domain2"/>
    <property type="match status" value="1"/>
</dbReference>
<name>A0A1B6DBN7_9HEMI</name>
<dbReference type="GO" id="GO:0140359">
    <property type="term" value="F:ABC-type transporter activity"/>
    <property type="evidence" value="ECO:0007669"/>
    <property type="project" value="InterPro"/>
</dbReference>
<feature type="transmembrane region" description="Helical" evidence="8">
    <location>
        <begin position="82"/>
        <end position="104"/>
    </location>
</feature>
<evidence type="ECO:0008006" key="12">
    <source>
        <dbReference type="Google" id="ProtNLM"/>
    </source>
</evidence>
<keyword evidence="6 8" id="KW-1133">Transmembrane helix</keyword>
<sequence length="1302" mass="147169">MNSGKKSVIRPLNPSTQANFLSKITLAWTYGLFKKGFKKDLDVCDIYQPIENYTSSILGDVIEKNWNLECERAARKKTEPKFLRLLFHTFGVQLILLGVFLALADISLKVLQPLLLARFLLYFDTVSSLTKKEAYMYASGIVLCSVLETIILQPFWMVMFKLGMKIRVSCCTLLYRKALKLNKTTLGQSTVGQIVNLITNDVARLDMFILLFNYIWVGPLLTVFITYFLWLEIGLSALIGVAALLMFIPVIMWLGKKKAIYRFRTATRTDDRIFLMNEIITGIQVIKMYAWEKPFASLVAHVRKLEINEIRGSSYIQGVMISFLVFHSRFAMFCCVVSYLALGNTILPSSAYVMSSYFNILRTVMSDLFPLAISSTADALVSIKRLQEFMNYDESSTKEIKYDNLKKEIVEQSLDESVSIEIENASAKWRDDLNEDTLSGINIKFNKGELAVIIGPVGSGKTSLLSVILKELPLKSGRLNMSGSLSYAGQEPWVFGETVRQNIIFDSPYNETRYKQVVKACALKKDFKQLPFGDNTLVGDRGVLLSGGQRARVNLARAIYKKADIYLLDDPLSAVDTAVGKHLFSKCITGFLKGKTCILITHQLQFLYSVEHIILLKNGVLSAEGSFEQLQASEEDFMTLLNLPKPTLTTDDNNEARSKYSQSTAGDVNSMVEKEELIEEIRQKGSLRGSVLTTYLLAGGHWCVIIFLFLMFVLTQMTANFGDFWLNYWVDLEEYVFITNQNTTLSQTFRFPIIFDQSIFLFGFSVLIAGTIIISLLRSFIFFNICLISSKKMHDTLFKSITRTVMRFFHTNPSGRILNIFTKDIGALDETIPSLLFEVLQIALDLISIITIAMIVNIWLFIPIGVIVVILFIMRKYYMKTAQSLKRLEAITRSPVVSHLNTTLQGLTTIRAFKSENVFQEEFNEHQDLHSCAWFQSIAIRRAFGYCTDVVCLIFVAIVTFSFLILDKGWLGGNVGLVITQTITITSFFQWGMKQSAELESNLTSVERVIEYSKLDKEADVESTHDNKPTESWPDEGRLEFSHVSLNYSPELPYVLKDLNFIIQPKEKIGIVGRTGAGKSSLITALFRLVDIQGNLTIDGIDIKNIGLHDLRSKISIIPQEPVLFSGSIRMNLDPFEEYTDDVIWNALEEVQLKDIAKDAEGLSWRVTEGGGNFSVGQRQLICLARAIIRNNKILVLDEATANVDHRTDALIQSTIRRKFFDCTVLTIAHRLHTIIDADKILVMENGSVVEFDHPYKLLCNSNSQLNKMVLKTGKATSETLYSMALMNYKTMSSLDSEIIPM</sequence>
<evidence type="ECO:0000256" key="1">
    <source>
        <dbReference type="ARBA" id="ARBA00004141"/>
    </source>
</evidence>
<proteinExistence type="predicted"/>
<feature type="domain" description="ABC transporter" evidence="9">
    <location>
        <begin position="420"/>
        <end position="643"/>
    </location>
</feature>
<dbReference type="Pfam" id="PF00664">
    <property type="entry name" value="ABC_membrane"/>
    <property type="match status" value="2"/>
</dbReference>
<feature type="transmembrane region" description="Helical" evidence="8">
    <location>
        <begin position="759"/>
        <end position="783"/>
    </location>
</feature>
<keyword evidence="3 8" id="KW-0812">Transmembrane</keyword>
<evidence type="ECO:0000256" key="3">
    <source>
        <dbReference type="ARBA" id="ARBA00022692"/>
    </source>
</evidence>
<evidence type="ECO:0000256" key="6">
    <source>
        <dbReference type="ARBA" id="ARBA00022989"/>
    </source>
</evidence>
<feature type="transmembrane region" description="Helical" evidence="8">
    <location>
        <begin position="134"/>
        <end position="158"/>
    </location>
</feature>
<feature type="domain" description="ABC transmembrane type-1" evidence="10">
    <location>
        <begin position="706"/>
        <end position="1001"/>
    </location>
</feature>
<evidence type="ECO:0000256" key="2">
    <source>
        <dbReference type="ARBA" id="ARBA00022448"/>
    </source>
</evidence>
<comment type="subcellular location">
    <subcellularLocation>
        <location evidence="1">Membrane</location>
        <topology evidence="1">Multi-pass membrane protein</topology>
    </subcellularLocation>
</comment>
<evidence type="ECO:0000259" key="10">
    <source>
        <dbReference type="PROSITE" id="PS50929"/>
    </source>
</evidence>
<dbReference type="Gene3D" id="1.20.1560.10">
    <property type="entry name" value="ABC transporter type 1, transmembrane domain"/>
    <property type="match status" value="2"/>
</dbReference>
<keyword evidence="7 8" id="KW-0472">Membrane</keyword>
<dbReference type="InterPro" id="IPR003593">
    <property type="entry name" value="AAA+_ATPase"/>
</dbReference>
<dbReference type="CDD" id="cd18579">
    <property type="entry name" value="ABC_6TM_ABCC_D1"/>
    <property type="match status" value="1"/>
</dbReference>
<dbReference type="Pfam" id="PF00005">
    <property type="entry name" value="ABC_tran"/>
    <property type="match status" value="2"/>
</dbReference>
<protein>
    <recommendedName>
        <fullName evidence="12">Multidrug resistance-associated protein lethal(2)03659</fullName>
    </recommendedName>
</protein>
<dbReference type="InterPro" id="IPR017871">
    <property type="entry name" value="ABC_transporter-like_CS"/>
</dbReference>
<reference evidence="11" key="1">
    <citation type="submission" date="2015-12" db="EMBL/GenBank/DDBJ databases">
        <title>De novo transcriptome assembly of four potential Pierce s Disease insect vectors from Arizona vineyards.</title>
        <authorList>
            <person name="Tassone E.E."/>
        </authorList>
    </citation>
    <scope>NUCLEOTIDE SEQUENCE</scope>
</reference>
<keyword evidence="5" id="KW-0067">ATP-binding</keyword>
<dbReference type="PROSITE" id="PS50929">
    <property type="entry name" value="ABC_TM1F"/>
    <property type="match status" value="2"/>
</dbReference>
<dbReference type="InterPro" id="IPR011527">
    <property type="entry name" value="ABC1_TM_dom"/>
</dbReference>
<dbReference type="GO" id="GO:0016020">
    <property type="term" value="C:membrane"/>
    <property type="evidence" value="ECO:0007669"/>
    <property type="project" value="UniProtKB-SubCell"/>
</dbReference>